<dbReference type="PANTHER" id="PTHR46098:SF1">
    <property type="entry name" value="TRNA (CYTOSINE(38)-C(5))-METHYLTRANSFERASE"/>
    <property type="match status" value="1"/>
</dbReference>
<evidence type="ECO:0000256" key="5">
    <source>
        <dbReference type="ARBA" id="ARBA00022747"/>
    </source>
</evidence>
<sequence length="394" mass="42652">MTVATVCGPGGIPGPQAPTAALGTPLRIGSVCTGTAALDLAVETVLPARLAWCADNDPAAARLLAHHFPHVPNLGDLTTVDWHTVEPVDIVTAGFPCQDISYAGRGAGLTEGTRSGLWHTIAHAIRILRPRLVFVENVTALRRRGLDTVAADLASSGYDLAWRCLRASDIGAPHRRDRLFLLGSLRDPAFGDTHSLRLHRPEPHPADRTRLQPAHPSRPRPGGTRHPHRTAPEAAWADHHRASSTALQPRCVHSTPADSAGRRRCQGQPTPTRLQGRPHPPGHRRLHQPDELPATPFLTPGHTNWGEYERAIRRWERTLGRPAPPPTCRGRAGAAVLSPDFVEWMMGIPDGWTDGLGLSGTARIRLCGNSVVPQQAARAVHLLFRQLADSESLP</sequence>
<reference evidence="8 9" key="1">
    <citation type="journal article" date="2019" name="Int. J. Syst. Evol. Microbiol.">
        <title>The Global Catalogue of Microorganisms (GCM) 10K type strain sequencing project: providing services to taxonomists for standard genome sequencing and annotation.</title>
        <authorList>
            <consortium name="The Broad Institute Genomics Platform"/>
            <consortium name="The Broad Institute Genome Sequencing Center for Infectious Disease"/>
            <person name="Wu L."/>
            <person name="Ma J."/>
        </authorList>
    </citation>
    <scope>NUCLEOTIDE SEQUENCE [LARGE SCALE GENOMIC DNA]</scope>
    <source>
        <strain evidence="8 9">JCM 13004</strain>
    </source>
</reference>
<feature type="active site" evidence="6">
    <location>
        <position position="97"/>
    </location>
</feature>
<dbReference type="EC" id="2.1.1.37" evidence="1"/>
<evidence type="ECO:0000313" key="8">
    <source>
        <dbReference type="EMBL" id="GAA1250519.1"/>
    </source>
</evidence>
<evidence type="ECO:0000256" key="4">
    <source>
        <dbReference type="ARBA" id="ARBA00022691"/>
    </source>
</evidence>
<dbReference type="PRINTS" id="PR00105">
    <property type="entry name" value="C5METTRFRASE"/>
</dbReference>
<dbReference type="InterPro" id="IPR018117">
    <property type="entry name" value="C5_DNA_meth_AS"/>
</dbReference>
<dbReference type="PANTHER" id="PTHR46098">
    <property type="entry name" value="TRNA (CYTOSINE(38)-C(5))-METHYLTRANSFERASE"/>
    <property type="match status" value="1"/>
</dbReference>
<dbReference type="PROSITE" id="PS00094">
    <property type="entry name" value="C5_MTASE_1"/>
    <property type="match status" value="1"/>
</dbReference>
<evidence type="ECO:0000256" key="2">
    <source>
        <dbReference type="ARBA" id="ARBA00022603"/>
    </source>
</evidence>
<dbReference type="InterPro" id="IPR050750">
    <property type="entry name" value="C5-MTase"/>
</dbReference>
<protein>
    <recommendedName>
        <fullName evidence="1">DNA (cytosine-5-)-methyltransferase</fullName>
        <ecNumber evidence="1">2.1.1.37</ecNumber>
    </recommendedName>
</protein>
<dbReference type="InterPro" id="IPR001525">
    <property type="entry name" value="C5_MeTfrase"/>
</dbReference>
<dbReference type="InterPro" id="IPR029063">
    <property type="entry name" value="SAM-dependent_MTases_sf"/>
</dbReference>
<dbReference type="EMBL" id="BAAALF010000091">
    <property type="protein sequence ID" value="GAA1250519.1"/>
    <property type="molecule type" value="Genomic_DNA"/>
</dbReference>
<dbReference type="RefSeq" id="WP_344443860.1">
    <property type="nucleotide sequence ID" value="NZ_BAAALF010000091.1"/>
</dbReference>
<evidence type="ECO:0000256" key="1">
    <source>
        <dbReference type="ARBA" id="ARBA00011975"/>
    </source>
</evidence>
<proteinExistence type="inferred from homology"/>
<dbReference type="Proteomes" id="UP001500037">
    <property type="component" value="Unassembled WGS sequence"/>
</dbReference>
<comment type="similarity">
    <text evidence="6">Belongs to the class I-like SAM-binding methyltransferase superfamily. C5-methyltransferase family.</text>
</comment>
<feature type="region of interest" description="Disordered" evidence="7">
    <location>
        <begin position="193"/>
        <end position="303"/>
    </location>
</feature>
<dbReference type="SUPFAM" id="SSF53335">
    <property type="entry name" value="S-adenosyl-L-methionine-dependent methyltransferases"/>
    <property type="match status" value="1"/>
</dbReference>
<evidence type="ECO:0000256" key="7">
    <source>
        <dbReference type="SAM" id="MobiDB-lite"/>
    </source>
</evidence>
<comment type="caution">
    <text evidence="8">The sequence shown here is derived from an EMBL/GenBank/DDBJ whole genome shotgun (WGS) entry which is preliminary data.</text>
</comment>
<evidence type="ECO:0000256" key="3">
    <source>
        <dbReference type="ARBA" id="ARBA00022679"/>
    </source>
</evidence>
<dbReference type="Pfam" id="PF00145">
    <property type="entry name" value="DNA_methylase"/>
    <property type="match status" value="1"/>
</dbReference>
<name>A0ABN1WJD1_9ACTN</name>
<keyword evidence="3 6" id="KW-0808">Transferase</keyword>
<keyword evidence="5" id="KW-0680">Restriction system</keyword>
<accession>A0ABN1WJD1</accession>
<dbReference type="PROSITE" id="PS51679">
    <property type="entry name" value="SAM_MT_C5"/>
    <property type="match status" value="1"/>
</dbReference>
<dbReference type="Gene3D" id="3.40.50.150">
    <property type="entry name" value="Vaccinia Virus protein VP39"/>
    <property type="match status" value="1"/>
</dbReference>
<evidence type="ECO:0000313" key="9">
    <source>
        <dbReference type="Proteomes" id="UP001500037"/>
    </source>
</evidence>
<evidence type="ECO:0000256" key="6">
    <source>
        <dbReference type="PROSITE-ProRule" id="PRU01016"/>
    </source>
</evidence>
<organism evidence="8 9">
    <name type="scientific">Kitasatospora nipponensis</name>
    <dbReference type="NCBI Taxonomy" id="258049"/>
    <lineage>
        <taxon>Bacteria</taxon>
        <taxon>Bacillati</taxon>
        <taxon>Actinomycetota</taxon>
        <taxon>Actinomycetes</taxon>
        <taxon>Kitasatosporales</taxon>
        <taxon>Streptomycetaceae</taxon>
        <taxon>Kitasatospora</taxon>
    </lineage>
</organism>
<gene>
    <name evidence="8" type="ORF">GCM10009665_46510</name>
</gene>
<keyword evidence="9" id="KW-1185">Reference proteome</keyword>
<keyword evidence="2 6" id="KW-0489">Methyltransferase</keyword>
<feature type="compositionally biased region" description="Basic and acidic residues" evidence="7">
    <location>
        <begin position="199"/>
        <end position="210"/>
    </location>
</feature>
<keyword evidence="4 6" id="KW-0949">S-adenosyl-L-methionine</keyword>